<dbReference type="GO" id="GO:0004176">
    <property type="term" value="F:ATP-dependent peptidase activity"/>
    <property type="evidence" value="ECO:0007669"/>
    <property type="project" value="UniProtKB-UniRule"/>
</dbReference>
<dbReference type="InterPro" id="IPR004815">
    <property type="entry name" value="Lon_bac/euk-typ"/>
</dbReference>
<dbReference type="Gene3D" id="1.20.58.1480">
    <property type="match status" value="1"/>
</dbReference>
<keyword evidence="5 8" id="KW-0720">Serine protease</keyword>
<keyword evidence="1" id="KW-0963">Cytoplasm</keyword>
<dbReference type="InterPro" id="IPR027417">
    <property type="entry name" value="P-loop_NTPase"/>
</dbReference>
<comment type="similarity">
    <text evidence="8 11 12">Belongs to the peptidase S16 family.</text>
</comment>
<feature type="active site" evidence="9 11">
    <location>
        <position position="739"/>
    </location>
</feature>
<dbReference type="GO" id="GO:0005524">
    <property type="term" value="F:ATP binding"/>
    <property type="evidence" value="ECO:0007669"/>
    <property type="project" value="UniProtKB-KW"/>
</dbReference>
<evidence type="ECO:0000256" key="13">
    <source>
        <dbReference type="RuleBase" id="RU000592"/>
    </source>
</evidence>
<keyword evidence="2 8" id="KW-0645">Protease</keyword>
<dbReference type="Gene3D" id="2.30.130.40">
    <property type="entry name" value="LON domain-like"/>
    <property type="match status" value="1"/>
</dbReference>
<dbReference type="PIRSF" id="PIRSF001174">
    <property type="entry name" value="Lon_proteas"/>
    <property type="match status" value="1"/>
</dbReference>
<evidence type="ECO:0000256" key="9">
    <source>
        <dbReference type="PIRSR" id="PIRSR001174-1"/>
    </source>
</evidence>
<name>A0A507FE37_9FUNG</name>
<evidence type="ECO:0000256" key="5">
    <source>
        <dbReference type="ARBA" id="ARBA00022825"/>
    </source>
</evidence>
<dbReference type="NCBIfam" id="TIGR00763">
    <property type="entry name" value="lon"/>
    <property type="match status" value="1"/>
</dbReference>
<feature type="domain" description="Lon proteolytic" evidence="14">
    <location>
        <begin position="645"/>
        <end position="833"/>
    </location>
</feature>
<sequence length="850" mass="92061">MTSLTHTKPVAVLPLSGGRVLFPGLVLRMQISVSRDSDSMAIIDNISKQFTQAALVACVPLLQEEGAKGAKEHERGDLNVDPKRLFGFGVAARIVSFKAVNGGKGKAGRSSAASSSNRIVYAVALEGLHRIKIDAVVKSEPFLQVAVSPLETLDAPETPELKALGATLAQCGLELTELLSQLQLPTQVLSQLRKTINEATASQLADLLASMIDLSVEEKLDLLAEREGVAKRVEKCVELVTRQIQVLKISQKIQTNVENKLGKQQREYILRQQLEAIKKELGETDGESGESSTDPEFTALKKRLETLPLPEEAAKSTKRELGRLKRMPANMPEHQIIRTYLEWMSEMPWDVMNGSDSVDVQKAKMQLDADHFGMDGVKKRVLEYLAVGKLKKDLKGPILCLIGPPGVGKTSLGKSVANALGRKFYRISLGGVRDEAEIRGHRRTYVGALPGLIIQAMRKCGVKNPVILLDEIDKLTRDARGDPSAALLEVLDPEQNNTFTDHYLSVPFDLSQVLFIATANEADTISAPLMDRMEVIQIPGYTFAEKVSIAQTHLLPKQISTHGLDAVAVNIPQNTLMRMATEYTRESGVRTLNRHVAAVCRHLAVEYARAIERHALDSFNGTVSPIKLEEILGQPHFVSEVSERGLSPGVVTGLAWTSDGAGGLLFIEAMKMPGKGNLVLTGKLGDVIKESATLAVSWIRANARRLGIVGAGGPGADLLDGIDVHIHFPAGATPKDGPSAGAAIVTALVSLFLDQPVRPHIAMTGEMTLRGQVCPVGGIKEKVLAAHRGGVLRVLLPERNRKDVDEIPSDVRNSMDICFVKTMDEVLGLAFEEGVLGSRGGVKVEFESKL</sequence>
<dbReference type="Gene3D" id="1.10.8.60">
    <property type="match status" value="1"/>
</dbReference>
<dbReference type="FunFam" id="3.40.50.300:FF:000382">
    <property type="entry name" value="Lon protease homolog 2, peroxisomal"/>
    <property type="match status" value="1"/>
</dbReference>
<keyword evidence="6 8" id="KW-0067">ATP-binding</keyword>
<dbReference type="Proteomes" id="UP000320333">
    <property type="component" value="Unassembled WGS sequence"/>
</dbReference>
<feature type="binding site" evidence="10">
    <location>
        <begin position="403"/>
        <end position="410"/>
    </location>
    <ligand>
        <name>ATP</name>
        <dbReference type="ChEBI" id="CHEBI:30616"/>
    </ligand>
</feature>
<dbReference type="Gene3D" id="3.40.50.300">
    <property type="entry name" value="P-loop containing nucleotide triphosphate hydrolases"/>
    <property type="match status" value="1"/>
</dbReference>
<dbReference type="PANTHER" id="PTHR10046">
    <property type="entry name" value="ATP DEPENDENT LON PROTEASE FAMILY MEMBER"/>
    <property type="match status" value="1"/>
</dbReference>
<dbReference type="InterPro" id="IPR008269">
    <property type="entry name" value="Lon_proteolytic"/>
</dbReference>
<dbReference type="InterPro" id="IPR015947">
    <property type="entry name" value="PUA-like_sf"/>
</dbReference>
<gene>
    <name evidence="16" type="ORF">CcCBS67573_g05194</name>
</gene>
<dbReference type="SUPFAM" id="SSF52540">
    <property type="entry name" value="P-loop containing nucleoside triphosphate hydrolases"/>
    <property type="match status" value="1"/>
</dbReference>
<dbReference type="InterPro" id="IPR003593">
    <property type="entry name" value="AAA+_ATPase"/>
</dbReference>
<dbReference type="InterPro" id="IPR008268">
    <property type="entry name" value="Peptidase_S16_AS"/>
</dbReference>
<keyword evidence="4 8" id="KW-0378">Hydrolase</keyword>
<evidence type="ECO:0000259" key="15">
    <source>
        <dbReference type="PROSITE" id="PS51787"/>
    </source>
</evidence>
<dbReference type="AlphaFoldDB" id="A0A507FE37"/>
<dbReference type="PROSITE" id="PS51787">
    <property type="entry name" value="LON_N"/>
    <property type="match status" value="1"/>
</dbReference>
<dbReference type="GO" id="GO:0030163">
    <property type="term" value="P:protein catabolic process"/>
    <property type="evidence" value="ECO:0007669"/>
    <property type="project" value="InterPro"/>
</dbReference>
<dbReference type="SUPFAM" id="SSF88697">
    <property type="entry name" value="PUA domain-like"/>
    <property type="match status" value="1"/>
</dbReference>
<dbReference type="SUPFAM" id="SSF54211">
    <property type="entry name" value="Ribosomal protein S5 domain 2-like"/>
    <property type="match status" value="1"/>
</dbReference>
<dbReference type="CDD" id="cd19500">
    <property type="entry name" value="RecA-like_Lon"/>
    <property type="match status" value="1"/>
</dbReference>
<dbReference type="PROSITE" id="PS01046">
    <property type="entry name" value="LON_SER"/>
    <property type="match status" value="1"/>
</dbReference>
<feature type="domain" description="Lon N-terminal" evidence="15">
    <location>
        <begin position="10"/>
        <end position="244"/>
    </location>
</feature>
<dbReference type="GO" id="GO:0004252">
    <property type="term" value="F:serine-type endopeptidase activity"/>
    <property type="evidence" value="ECO:0007669"/>
    <property type="project" value="UniProtKB-UniRule"/>
</dbReference>
<evidence type="ECO:0000256" key="7">
    <source>
        <dbReference type="ARBA" id="ARBA00023016"/>
    </source>
</evidence>
<evidence type="ECO:0000256" key="1">
    <source>
        <dbReference type="ARBA" id="ARBA00022490"/>
    </source>
</evidence>
<evidence type="ECO:0000256" key="6">
    <source>
        <dbReference type="ARBA" id="ARBA00022840"/>
    </source>
</evidence>
<dbReference type="InterPro" id="IPR020568">
    <property type="entry name" value="Ribosomal_Su5_D2-typ_SF"/>
</dbReference>
<dbReference type="Pfam" id="PF22667">
    <property type="entry name" value="Lon_lid"/>
    <property type="match status" value="1"/>
</dbReference>
<dbReference type="FunFam" id="3.30.230.10:FF:000019">
    <property type="entry name" value="Lon protease homolog 2, peroxisomal"/>
    <property type="match status" value="1"/>
</dbReference>
<dbReference type="GO" id="GO:0016887">
    <property type="term" value="F:ATP hydrolysis activity"/>
    <property type="evidence" value="ECO:0007669"/>
    <property type="project" value="InterPro"/>
</dbReference>
<dbReference type="InterPro" id="IPR054594">
    <property type="entry name" value="Lon_lid"/>
</dbReference>
<evidence type="ECO:0000313" key="16">
    <source>
        <dbReference type="EMBL" id="TPX73546.1"/>
    </source>
</evidence>
<dbReference type="InterPro" id="IPR046336">
    <property type="entry name" value="Lon_prtase_N_sf"/>
</dbReference>
<proteinExistence type="inferred from homology"/>
<dbReference type="PRINTS" id="PR00830">
    <property type="entry name" value="ENDOLAPTASE"/>
</dbReference>
<comment type="caution">
    <text evidence="16">The sequence shown here is derived from an EMBL/GenBank/DDBJ whole genome shotgun (WGS) entry which is preliminary data.</text>
</comment>
<dbReference type="Pfam" id="PF02190">
    <property type="entry name" value="LON_substr_bdg"/>
    <property type="match status" value="1"/>
</dbReference>
<keyword evidence="17" id="KW-1185">Reference proteome</keyword>
<dbReference type="EMBL" id="QEAP01000179">
    <property type="protein sequence ID" value="TPX73546.1"/>
    <property type="molecule type" value="Genomic_DNA"/>
</dbReference>
<evidence type="ECO:0000313" key="17">
    <source>
        <dbReference type="Proteomes" id="UP000320333"/>
    </source>
</evidence>
<dbReference type="InterPro" id="IPR027065">
    <property type="entry name" value="Lon_Prtase"/>
</dbReference>
<dbReference type="InterPro" id="IPR003959">
    <property type="entry name" value="ATPase_AAA_core"/>
</dbReference>
<evidence type="ECO:0000256" key="11">
    <source>
        <dbReference type="PROSITE-ProRule" id="PRU01122"/>
    </source>
</evidence>
<dbReference type="EC" id="3.4.21.-" evidence="8 13"/>
<dbReference type="Pfam" id="PF05362">
    <property type="entry name" value="Lon_C"/>
    <property type="match status" value="1"/>
</dbReference>
<evidence type="ECO:0000259" key="14">
    <source>
        <dbReference type="PROSITE" id="PS51786"/>
    </source>
</evidence>
<dbReference type="SMART" id="SM00464">
    <property type="entry name" value="LON"/>
    <property type="match status" value="1"/>
</dbReference>
<dbReference type="GO" id="GO:0006508">
    <property type="term" value="P:proteolysis"/>
    <property type="evidence" value="ECO:0007669"/>
    <property type="project" value="UniProtKB-KW"/>
</dbReference>
<dbReference type="InterPro" id="IPR014721">
    <property type="entry name" value="Ribsml_uS5_D2-typ_fold_subgr"/>
</dbReference>
<evidence type="ECO:0000256" key="8">
    <source>
        <dbReference type="PIRNR" id="PIRNR001174"/>
    </source>
</evidence>
<dbReference type="OrthoDB" id="2411602at2759"/>
<keyword evidence="3 8" id="KW-0547">Nucleotide-binding</keyword>
<protein>
    <recommendedName>
        <fullName evidence="8 13">Lon protease homolog</fullName>
        <ecNumber evidence="8 13">3.4.21.-</ecNumber>
    </recommendedName>
</protein>
<reference evidence="16 17" key="1">
    <citation type="journal article" date="2019" name="Sci. Rep.">
        <title>Comparative genomics of chytrid fungi reveal insights into the obligate biotrophic and pathogenic lifestyle of Synchytrium endobioticum.</title>
        <authorList>
            <person name="van de Vossenberg B.T.L.H."/>
            <person name="Warris S."/>
            <person name="Nguyen H.D.T."/>
            <person name="van Gent-Pelzer M.P.E."/>
            <person name="Joly D.L."/>
            <person name="van de Geest H.C."/>
            <person name="Bonants P.J.M."/>
            <person name="Smith D.S."/>
            <person name="Levesque C.A."/>
            <person name="van der Lee T.A.J."/>
        </authorList>
    </citation>
    <scope>NUCLEOTIDE SEQUENCE [LARGE SCALE GENOMIC DNA]</scope>
    <source>
        <strain evidence="16 17">CBS 675.73</strain>
    </source>
</reference>
<dbReference type="SMART" id="SM00382">
    <property type="entry name" value="AAA"/>
    <property type="match status" value="1"/>
</dbReference>
<accession>A0A507FE37</accession>
<organism evidence="16 17">
    <name type="scientific">Chytriomyces confervae</name>
    <dbReference type="NCBI Taxonomy" id="246404"/>
    <lineage>
        <taxon>Eukaryota</taxon>
        <taxon>Fungi</taxon>
        <taxon>Fungi incertae sedis</taxon>
        <taxon>Chytridiomycota</taxon>
        <taxon>Chytridiomycota incertae sedis</taxon>
        <taxon>Chytridiomycetes</taxon>
        <taxon>Chytridiales</taxon>
        <taxon>Chytriomycetaceae</taxon>
        <taxon>Chytriomyces</taxon>
    </lineage>
</organism>
<dbReference type="InterPro" id="IPR003111">
    <property type="entry name" value="Lon_prtase_N"/>
</dbReference>
<evidence type="ECO:0000256" key="2">
    <source>
        <dbReference type="ARBA" id="ARBA00022670"/>
    </source>
</evidence>
<evidence type="ECO:0000256" key="4">
    <source>
        <dbReference type="ARBA" id="ARBA00022801"/>
    </source>
</evidence>
<dbReference type="Gene3D" id="3.30.230.10">
    <property type="match status" value="1"/>
</dbReference>
<dbReference type="Gene3D" id="1.20.5.5270">
    <property type="match status" value="1"/>
</dbReference>
<keyword evidence="7" id="KW-0346">Stress response</keyword>
<evidence type="ECO:0000256" key="10">
    <source>
        <dbReference type="PIRSR" id="PIRSR001174-2"/>
    </source>
</evidence>
<feature type="active site" evidence="9 11">
    <location>
        <position position="782"/>
    </location>
</feature>
<dbReference type="PROSITE" id="PS51786">
    <property type="entry name" value="LON_PROTEOLYTIC"/>
    <property type="match status" value="1"/>
</dbReference>
<evidence type="ECO:0000256" key="3">
    <source>
        <dbReference type="ARBA" id="ARBA00022741"/>
    </source>
</evidence>
<dbReference type="STRING" id="246404.A0A507FE37"/>
<evidence type="ECO:0000256" key="12">
    <source>
        <dbReference type="RuleBase" id="RU000591"/>
    </source>
</evidence>
<dbReference type="Pfam" id="PF00004">
    <property type="entry name" value="AAA"/>
    <property type="match status" value="1"/>
</dbReference>
<dbReference type="FunFam" id="1.20.5.5270:FF:000002">
    <property type="entry name" value="Lon protease homolog"/>
    <property type="match status" value="1"/>
</dbReference>